<keyword evidence="2" id="KW-1003">Cell membrane</keyword>
<keyword evidence="4 10" id="KW-0812">Transmembrane</keyword>
<keyword evidence="7 10" id="KW-0472">Membrane</keyword>
<dbReference type="Proteomes" id="UP000076502">
    <property type="component" value="Unassembled WGS sequence"/>
</dbReference>
<evidence type="ECO:0000313" key="11">
    <source>
        <dbReference type="EMBL" id="KZC05383.1"/>
    </source>
</evidence>
<accession>A0A154P0L8</accession>
<evidence type="ECO:0000256" key="7">
    <source>
        <dbReference type="ARBA" id="ARBA00023136"/>
    </source>
</evidence>
<feature type="transmembrane region" description="Helical" evidence="10">
    <location>
        <begin position="28"/>
        <end position="46"/>
    </location>
</feature>
<reference evidence="11 12" key="1">
    <citation type="submission" date="2015-07" db="EMBL/GenBank/DDBJ databases">
        <title>The genome of Dufourea novaeangliae.</title>
        <authorList>
            <person name="Pan H."/>
            <person name="Kapheim K."/>
        </authorList>
    </citation>
    <scope>NUCLEOTIDE SEQUENCE [LARGE SCALE GENOMIC DNA]</scope>
    <source>
        <strain evidence="11">0120121106</strain>
        <tissue evidence="11">Whole body</tissue>
    </source>
</reference>
<evidence type="ECO:0000256" key="4">
    <source>
        <dbReference type="ARBA" id="ARBA00022692"/>
    </source>
</evidence>
<evidence type="ECO:0000256" key="9">
    <source>
        <dbReference type="ARBA" id="ARBA00023224"/>
    </source>
</evidence>
<keyword evidence="6 10" id="KW-1133">Transmembrane helix</keyword>
<dbReference type="GO" id="GO:0004984">
    <property type="term" value="F:olfactory receptor activity"/>
    <property type="evidence" value="ECO:0007669"/>
    <property type="project" value="InterPro"/>
</dbReference>
<dbReference type="GO" id="GO:0005549">
    <property type="term" value="F:odorant binding"/>
    <property type="evidence" value="ECO:0007669"/>
    <property type="project" value="InterPro"/>
</dbReference>
<feature type="transmembrane region" description="Helical" evidence="10">
    <location>
        <begin position="81"/>
        <end position="109"/>
    </location>
</feature>
<evidence type="ECO:0000256" key="8">
    <source>
        <dbReference type="ARBA" id="ARBA00023170"/>
    </source>
</evidence>
<keyword evidence="8 11" id="KW-0675">Receptor</keyword>
<dbReference type="EMBL" id="KQ434791">
    <property type="protein sequence ID" value="KZC05383.1"/>
    <property type="molecule type" value="Genomic_DNA"/>
</dbReference>
<evidence type="ECO:0000313" key="12">
    <source>
        <dbReference type="Proteomes" id="UP000076502"/>
    </source>
</evidence>
<dbReference type="Pfam" id="PF02949">
    <property type="entry name" value="7tm_6"/>
    <property type="match status" value="1"/>
</dbReference>
<proteinExistence type="predicted"/>
<comment type="subcellular location">
    <subcellularLocation>
        <location evidence="1">Cell membrane</location>
        <topology evidence="1">Multi-pass membrane protein</topology>
    </subcellularLocation>
</comment>
<keyword evidence="5" id="KW-0552">Olfaction</keyword>
<dbReference type="GO" id="GO:0007165">
    <property type="term" value="P:signal transduction"/>
    <property type="evidence" value="ECO:0007669"/>
    <property type="project" value="UniProtKB-KW"/>
</dbReference>
<dbReference type="GO" id="GO:0005886">
    <property type="term" value="C:plasma membrane"/>
    <property type="evidence" value="ECO:0007669"/>
    <property type="project" value="UniProtKB-SubCell"/>
</dbReference>
<keyword evidence="12" id="KW-1185">Reference proteome</keyword>
<dbReference type="PANTHER" id="PTHR21137:SF35">
    <property type="entry name" value="ODORANT RECEPTOR 19A-RELATED"/>
    <property type="match status" value="1"/>
</dbReference>
<sequence length="313" mass="36055">MMEDDWRVAKTDAERDVMIQRARIGQTFAKFCFTAAALLTFTIIFLQKLGIPLRHTTKETKMFVFSTYYIIDVSGSPYYEIIYVLQIISVFAIVYAYLGVDIFFGMLVLHISAQLENLQTRLADIKASNRFERVLKDIVMHHTRLIRAVNVIENTYTLLLFMLLLYFGAFNCFSITQIIGIITAKGDYPISVLYFQAGCYINTVAQTSLYCIAGQLLATQSEGVYEAAYNCEWLKLKPKDARNLILIMIRSKKPLYVTAGKLFPMTMLTFCNVRCNFSCYRIFLKYLITISRSVSFQVLKISFSYMSLLLRKL</sequence>
<dbReference type="InterPro" id="IPR004117">
    <property type="entry name" value="7tm6_olfct_rcpt"/>
</dbReference>
<evidence type="ECO:0000256" key="5">
    <source>
        <dbReference type="ARBA" id="ARBA00022725"/>
    </source>
</evidence>
<dbReference type="OrthoDB" id="6617147at2759"/>
<keyword evidence="9" id="KW-0807">Transducer</keyword>
<evidence type="ECO:0000256" key="10">
    <source>
        <dbReference type="SAM" id="Phobius"/>
    </source>
</evidence>
<name>A0A154P0L8_DUFNO</name>
<organism evidence="11 12">
    <name type="scientific">Dufourea novaeangliae</name>
    <name type="common">Sweat bee</name>
    <dbReference type="NCBI Taxonomy" id="178035"/>
    <lineage>
        <taxon>Eukaryota</taxon>
        <taxon>Metazoa</taxon>
        <taxon>Ecdysozoa</taxon>
        <taxon>Arthropoda</taxon>
        <taxon>Hexapoda</taxon>
        <taxon>Insecta</taxon>
        <taxon>Pterygota</taxon>
        <taxon>Neoptera</taxon>
        <taxon>Endopterygota</taxon>
        <taxon>Hymenoptera</taxon>
        <taxon>Apocrita</taxon>
        <taxon>Aculeata</taxon>
        <taxon>Apoidea</taxon>
        <taxon>Anthophila</taxon>
        <taxon>Halictidae</taxon>
        <taxon>Rophitinae</taxon>
        <taxon>Dufourea</taxon>
    </lineage>
</organism>
<gene>
    <name evidence="11" type="ORF">WN55_05413</name>
</gene>
<protein>
    <submittedName>
        <fullName evidence="11">Odorant receptor Or2</fullName>
    </submittedName>
</protein>
<dbReference type="AlphaFoldDB" id="A0A154P0L8"/>
<evidence type="ECO:0000256" key="3">
    <source>
        <dbReference type="ARBA" id="ARBA00022606"/>
    </source>
</evidence>
<evidence type="ECO:0000256" key="2">
    <source>
        <dbReference type="ARBA" id="ARBA00022475"/>
    </source>
</evidence>
<dbReference type="PANTHER" id="PTHR21137">
    <property type="entry name" value="ODORANT RECEPTOR"/>
    <property type="match status" value="1"/>
</dbReference>
<feature type="transmembrane region" description="Helical" evidence="10">
    <location>
        <begin position="156"/>
        <end position="182"/>
    </location>
</feature>
<keyword evidence="3" id="KW-0716">Sensory transduction</keyword>
<evidence type="ECO:0000256" key="6">
    <source>
        <dbReference type="ARBA" id="ARBA00022989"/>
    </source>
</evidence>
<evidence type="ECO:0000256" key="1">
    <source>
        <dbReference type="ARBA" id="ARBA00004651"/>
    </source>
</evidence>